<evidence type="ECO:0000256" key="1">
    <source>
        <dbReference type="SAM" id="MobiDB-lite"/>
    </source>
</evidence>
<proteinExistence type="predicted"/>
<dbReference type="PANTHER" id="PTHR36156">
    <property type="entry name" value="SLR2101 PROTEIN"/>
    <property type="match status" value="1"/>
</dbReference>
<dbReference type="PANTHER" id="PTHR36156:SF2">
    <property type="entry name" value="CUPIN TYPE-2 DOMAIN-CONTAINING PROTEIN"/>
    <property type="match status" value="1"/>
</dbReference>
<evidence type="ECO:0000313" key="3">
    <source>
        <dbReference type="EMBL" id="KAJ3476352.1"/>
    </source>
</evidence>
<evidence type="ECO:0000313" key="4">
    <source>
        <dbReference type="Proteomes" id="UP001212997"/>
    </source>
</evidence>
<keyword evidence="4" id="KW-1185">Reference proteome</keyword>
<dbReference type="InterPro" id="IPR013096">
    <property type="entry name" value="Cupin_2"/>
</dbReference>
<dbReference type="Pfam" id="PF07883">
    <property type="entry name" value="Cupin_2"/>
    <property type="match status" value="1"/>
</dbReference>
<reference evidence="3" key="1">
    <citation type="submission" date="2022-07" db="EMBL/GenBank/DDBJ databases">
        <title>Genome Sequence of Physisporinus lineatus.</title>
        <authorList>
            <person name="Buettner E."/>
        </authorList>
    </citation>
    <scope>NUCLEOTIDE SEQUENCE</scope>
    <source>
        <strain evidence="3">VT162</strain>
    </source>
</reference>
<organism evidence="3 4">
    <name type="scientific">Meripilus lineatus</name>
    <dbReference type="NCBI Taxonomy" id="2056292"/>
    <lineage>
        <taxon>Eukaryota</taxon>
        <taxon>Fungi</taxon>
        <taxon>Dikarya</taxon>
        <taxon>Basidiomycota</taxon>
        <taxon>Agaricomycotina</taxon>
        <taxon>Agaricomycetes</taxon>
        <taxon>Polyporales</taxon>
        <taxon>Meripilaceae</taxon>
        <taxon>Meripilus</taxon>
    </lineage>
</organism>
<accession>A0AAD5Y8L8</accession>
<feature type="domain" description="Cupin type-2" evidence="2">
    <location>
        <begin position="96"/>
        <end position="162"/>
    </location>
</feature>
<feature type="region of interest" description="Disordered" evidence="1">
    <location>
        <begin position="1"/>
        <end position="43"/>
    </location>
</feature>
<dbReference type="Proteomes" id="UP001212997">
    <property type="component" value="Unassembled WGS sequence"/>
</dbReference>
<evidence type="ECO:0000259" key="2">
    <source>
        <dbReference type="Pfam" id="PF07883"/>
    </source>
</evidence>
<dbReference type="SUPFAM" id="SSF51182">
    <property type="entry name" value="RmlC-like cupins"/>
    <property type="match status" value="1"/>
</dbReference>
<dbReference type="AlphaFoldDB" id="A0AAD5Y8L8"/>
<name>A0AAD5Y8L8_9APHY</name>
<comment type="caution">
    <text evidence="3">The sequence shown here is derived from an EMBL/GenBank/DDBJ whole genome shotgun (WGS) entry which is preliminary data.</text>
</comment>
<dbReference type="CDD" id="cd02231">
    <property type="entry name" value="cupin_BLL6423-like"/>
    <property type="match status" value="1"/>
</dbReference>
<feature type="compositionally biased region" description="Polar residues" evidence="1">
    <location>
        <begin position="1"/>
        <end position="11"/>
    </location>
</feature>
<gene>
    <name evidence="3" type="ORF">NLI96_g11216</name>
</gene>
<dbReference type="InterPro" id="IPR047142">
    <property type="entry name" value="OryJ/VirC-like"/>
</dbReference>
<sequence>MTTASSDSSKSPFPGVRRVITGHTPSGDAITIRDEAQPPQSWSPADSSVFYNLYRSDETPALNNAEFSKEGWVDLIAGYSGLEGLVSRNGSVFRSFDLAPGAVSAFHRTHSLDYGIVNKGTIVLQLDNGKRVTLNEGDVVVQRGTIHTWRNESTEWARIYFILLDAHPVTVNGEKLPEEWKEATA</sequence>
<dbReference type="Gene3D" id="2.60.120.10">
    <property type="entry name" value="Jelly Rolls"/>
    <property type="match status" value="1"/>
</dbReference>
<protein>
    <recommendedName>
        <fullName evidence="2">Cupin type-2 domain-containing protein</fullName>
    </recommendedName>
</protein>
<dbReference type="EMBL" id="JANAWD010000718">
    <property type="protein sequence ID" value="KAJ3476352.1"/>
    <property type="molecule type" value="Genomic_DNA"/>
</dbReference>
<dbReference type="InterPro" id="IPR014710">
    <property type="entry name" value="RmlC-like_jellyroll"/>
</dbReference>
<dbReference type="InterPro" id="IPR011051">
    <property type="entry name" value="RmlC_Cupin_sf"/>
</dbReference>